<feature type="region of interest" description="Disordered" evidence="1">
    <location>
        <begin position="1"/>
        <end position="119"/>
    </location>
</feature>
<feature type="compositionally biased region" description="Basic and acidic residues" evidence="1">
    <location>
        <begin position="729"/>
        <end position="745"/>
    </location>
</feature>
<organism evidence="2 3">
    <name type="scientific">Urochloa decumbens</name>
    <dbReference type="NCBI Taxonomy" id="240449"/>
    <lineage>
        <taxon>Eukaryota</taxon>
        <taxon>Viridiplantae</taxon>
        <taxon>Streptophyta</taxon>
        <taxon>Embryophyta</taxon>
        <taxon>Tracheophyta</taxon>
        <taxon>Spermatophyta</taxon>
        <taxon>Magnoliopsida</taxon>
        <taxon>Liliopsida</taxon>
        <taxon>Poales</taxon>
        <taxon>Poaceae</taxon>
        <taxon>PACMAD clade</taxon>
        <taxon>Panicoideae</taxon>
        <taxon>Panicodae</taxon>
        <taxon>Paniceae</taxon>
        <taxon>Melinidinae</taxon>
        <taxon>Urochloa</taxon>
    </lineage>
</organism>
<feature type="compositionally biased region" description="Polar residues" evidence="1">
    <location>
        <begin position="73"/>
        <end position="83"/>
    </location>
</feature>
<evidence type="ECO:0000313" key="2">
    <source>
        <dbReference type="EMBL" id="CAL5085028.1"/>
    </source>
</evidence>
<evidence type="ECO:0000256" key="1">
    <source>
        <dbReference type="SAM" id="MobiDB-lite"/>
    </source>
</evidence>
<dbReference type="InterPro" id="IPR053253">
    <property type="entry name" value="Sex_diff_modulator"/>
</dbReference>
<gene>
    <name evidence="2" type="ORF">URODEC1_LOCUS110874</name>
</gene>
<proteinExistence type="predicted"/>
<name>A0ABC9G1P2_9POAL</name>
<feature type="compositionally biased region" description="Basic and acidic residues" evidence="1">
    <location>
        <begin position="85"/>
        <end position="99"/>
    </location>
</feature>
<feature type="compositionally biased region" description="Basic and acidic residues" evidence="1">
    <location>
        <begin position="47"/>
        <end position="57"/>
    </location>
</feature>
<evidence type="ECO:0000313" key="3">
    <source>
        <dbReference type="Proteomes" id="UP001497457"/>
    </source>
</evidence>
<accession>A0ABC9G1P2</accession>
<feature type="region of interest" description="Disordered" evidence="1">
    <location>
        <begin position="724"/>
        <end position="747"/>
    </location>
</feature>
<sequence>MDSASRPLRATTPPSTPAGDPPAAAHPTSTPAGDPPAANRASASRHAPTERTPDSRHCSRAGSGEALELHYCSSGSTSSSPVQENLKKAEPCAKKDVRGKGPALETELAPGRSPSQPAASYKEALVGARTFKPRFDTSRRPDEWCDNSARQRLCSGRPSVWGRLGPRVSSVHDRLGSRVPLGQQDINGFLQILKTKALTCDVVHRDALQQLRIPPQDLQVSRISTSAFLLRFDSLMLRNRAYALRKLDVGRTSLHLMPWGRQFGAANALGNLFYRARVCFEGVPDHAHQVDSILHLLPSQSLVEGIDYVREKEDEKGCFIVWIWCKDPDSISVLGTLQLEEPVAPPEGYDDDDARSAAVLRADALSMLCYEVLIHLDRVEDYNPPTSSPSFGSYDSDISGIPGDERMGEWPLRHRFDWHLGQPDAIPDPPRASVHSRLGGRRDRSPPRDGGAGGFYQIPPPNQFDLGRSSFGGAGGADPNNNRNNAGGGYQGRRRQHEVPVNTKEDRVDAGSGSVPVTRQDLGKDQGSDLDAVLQAVPARRAFADIDGRKFADPMLDEAVQIQGCQLQGKTMFGNATAMAQSGLIDLEEPIPRSASVVHDRVAELVQELGVQRETLHEFEHFAVTNPVQHQLEMQGDVVRKTDKEVLPMGAAVDIPTNANPMQNHWATEDMPTMTRVAGTSASAQGEQHDLPQGPLNVFRELPFDLNLGSDPFEELNNVEHGMPIGTCRRRDGRTSTRREGKESMGNKQVARGLTCFAVPLKKALLCTPTMRPKIISTKKTSTESTIDNVGPTRRLKNVSTAALGQSIDDQATAFLLKASGDAAEDGEVTELAKENFGNRFVDSLQEAMVDDMRKAFGLPEGGADRLGAIAINAEA</sequence>
<feature type="compositionally biased region" description="Polar residues" evidence="1">
    <location>
        <begin position="384"/>
        <end position="393"/>
    </location>
</feature>
<dbReference type="AlphaFoldDB" id="A0ABC9G1P2"/>
<feature type="region of interest" description="Disordered" evidence="1">
    <location>
        <begin position="384"/>
        <end position="406"/>
    </location>
</feature>
<feature type="region of interest" description="Disordered" evidence="1">
    <location>
        <begin position="421"/>
        <end position="524"/>
    </location>
</feature>
<dbReference type="EMBL" id="OZ075118">
    <property type="protein sequence ID" value="CAL5085028.1"/>
    <property type="molecule type" value="Genomic_DNA"/>
</dbReference>
<protein>
    <submittedName>
        <fullName evidence="2">Uncharacterized protein</fullName>
    </submittedName>
</protein>
<dbReference type="Proteomes" id="UP001497457">
    <property type="component" value="Chromosome 8b"/>
</dbReference>
<dbReference type="PANTHER" id="PTHR33087:SF31">
    <property type="entry name" value="OS06G0482850 PROTEIN"/>
    <property type="match status" value="1"/>
</dbReference>
<dbReference type="PANTHER" id="PTHR33087">
    <property type="entry name" value="OS07G0539200 PROTEIN"/>
    <property type="match status" value="1"/>
</dbReference>
<reference evidence="2" key="1">
    <citation type="submission" date="2024-10" db="EMBL/GenBank/DDBJ databases">
        <authorList>
            <person name="Ryan C."/>
        </authorList>
    </citation>
    <scope>NUCLEOTIDE SEQUENCE [LARGE SCALE GENOMIC DNA]</scope>
</reference>
<keyword evidence="3" id="KW-1185">Reference proteome</keyword>
<feature type="compositionally biased region" description="Low complexity" evidence="1">
    <location>
        <begin position="21"/>
        <end position="32"/>
    </location>
</feature>